<keyword evidence="3" id="KW-1185">Reference proteome</keyword>
<feature type="compositionally biased region" description="Basic and acidic residues" evidence="1">
    <location>
        <begin position="84"/>
        <end position="99"/>
    </location>
</feature>
<sequence>MAKLQEVLIYLNCSLELKRTLIKSELSSVVTGINVLNRLFSMSTEKAPSSDEEADENSSQYNKETQTLVVKMKTKLSQTYKPSNQEKSDQTKIKGFEETKPHFIKTKQHTLEEGQTDDDSLAQQLSTLSTSGQSVCSSSKQPPCSSPKESKSSNKLKDASNLGDTTPSTSNFEEASQKELCEKLLKTDPLLSIEDSKIYFTQFHNDFCNKLKELNQAKNIKNEFSDEILLNILNKRSYEIWNNF</sequence>
<protein>
    <submittedName>
        <fullName evidence="2">Uncharacterized protein</fullName>
    </submittedName>
</protein>
<comment type="caution">
    <text evidence="2">The sequence shown here is derived from an EMBL/GenBank/DDBJ whole genome shotgun (WGS) entry which is preliminary data.</text>
</comment>
<evidence type="ECO:0000313" key="2">
    <source>
        <dbReference type="EMBL" id="KAB7506024.1"/>
    </source>
</evidence>
<feature type="compositionally biased region" description="Low complexity" evidence="1">
    <location>
        <begin position="126"/>
        <end position="147"/>
    </location>
</feature>
<feature type="non-terminal residue" evidence="2">
    <location>
        <position position="244"/>
    </location>
</feature>
<dbReference type="EMBL" id="SEYY01001030">
    <property type="protein sequence ID" value="KAB7506024.1"/>
    <property type="molecule type" value="Genomic_DNA"/>
</dbReference>
<dbReference type="Proteomes" id="UP000326759">
    <property type="component" value="Unassembled WGS sequence"/>
</dbReference>
<feature type="region of interest" description="Disordered" evidence="1">
    <location>
        <begin position="126"/>
        <end position="173"/>
    </location>
</feature>
<accession>A0A5N5TH87</accession>
<proteinExistence type="predicted"/>
<feature type="region of interest" description="Disordered" evidence="1">
    <location>
        <begin position="44"/>
        <end position="99"/>
    </location>
</feature>
<feature type="compositionally biased region" description="Basic and acidic residues" evidence="1">
    <location>
        <begin position="148"/>
        <end position="158"/>
    </location>
</feature>
<evidence type="ECO:0000313" key="3">
    <source>
        <dbReference type="Proteomes" id="UP000326759"/>
    </source>
</evidence>
<dbReference type="AlphaFoldDB" id="A0A5N5TH87"/>
<feature type="compositionally biased region" description="Polar residues" evidence="1">
    <location>
        <begin position="162"/>
        <end position="173"/>
    </location>
</feature>
<name>A0A5N5TH87_9CRUS</name>
<feature type="compositionally biased region" description="Polar residues" evidence="1">
    <location>
        <begin position="57"/>
        <end position="68"/>
    </location>
</feature>
<reference evidence="2 3" key="1">
    <citation type="journal article" date="2019" name="PLoS Biol.">
        <title>Sex chromosomes control vertical transmission of feminizing Wolbachia symbionts in an isopod.</title>
        <authorList>
            <person name="Becking T."/>
            <person name="Chebbi M.A."/>
            <person name="Giraud I."/>
            <person name="Moumen B."/>
            <person name="Laverre T."/>
            <person name="Caubet Y."/>
            <person name="Peccoud J."/>
            <person name="Gilbert C."/>
            <person name="Cordaux R."/>
        </authorList>
    </citation>
    <scope>NUCLEOTIDE SEQUENCE [LARGE SCALE GENOMIC DNA]</scope>
    <source>
        <strain evidence="2">ANa2</strain>
        <tissue evidence="2">Whole body excluding digestive tract and cuticle</tissue>
    </source>
</reference>
<gene>
    <name evidence="2" type="ORF">Anas_05271</name>
</gene>
<evidence type="ECO:0000256" key="1">
    <source>
        <dbReference type="SAM" id="MobiDB-lite"/>
    </source>
</evidence>
<organism evidence="2 3">
    <name type="scientific">Armadillidium nasatum</name>
    <dbReference type="NCBI Taxonomy" id="96803"/>
    <lineage>
        <taxon>Eukaryota</taxon>
        <taxon>Metazoa</taxon>
        <taxon>Ecdysozoa</taxon>
        <taxon>Arthropoda</taxon>
        <taxon>Crustacea</taxon>
        <taxon>Multicrustacea</taxon>
        <taxon>Malacostraca</taxon>
        <taxon>Eumalacostraca</taxon>
        <taxon>Peracarida</taxon>
        <taxon>Isopoda</taxon>
        <taxon>Oniscidea</taxon>
        <taxon>Crinocheta</taxon>
        <taxon>Armadillidiidae</taxon>
        <taxon>Armadillidium</taxon>
    </lineage>
</organism>